<keyword evidence="3" id="KW-1185">Reference proteome</keyword>
<evidence type="ECO:0000256" key="1">
    <source>
        <dbReference type="ARBA" id="ARBA00022679"/>
    </source>
</evidence>
<dbReference type="OrthoDB" id="9801609at2"/>
<dbReference type="SUPFAM" id="SSF53756">
    <property type="entry name" value="UDP-Glycosyltransferase/glycogen phosphorylase"/>
    <property type="match status" value="1"/>
</dbReference>
<protein>
    <submittedName>
        <fullName evidence="2">Glycosyltransferase involved in cell wall bisynthesis</fullName>
    </submittedName>
</protein>
<dbReference type="PANTHER" id="PTHR46401">
    <property type="entry name" value="GLYCOSYLTRANSFERASE WBBK-RELATED"/>
    <property type="match status" value="1"/>
</dbReference>
<dbReference type="Proteomes" id="UP000199071">
    <property type="component" value="Unassembled WGS sequence"/>
</dbReference>
<dbReference type="PANTHER" id="PTHR46401:SF2">
    <property type="entry name" value="GLYCOSYLTRANSFERASE WBBK-RELATED"/>
    <property type="match status" value="1"/>
</dbReference>
<name>A0A1G6CVJ0_9HYPH</name>
<evidence type="ECO:0000313" key="3">
    <source>
        <dbReference type="Proteomes" id="UP000199071"/>
    </source>
</evidence>
<dbReference type="RefSeq" id="WP_090877062.1">
    <property type="nucleotide sequence ID" value="NZ_FMXQ01000005.1"/>
</dbReference>
<dbReference type="GO" id="GO:0016757">
    <property type="term" value="F:glycosyltransferase activity"/>
    <property type="evidence" value="ECO:0007669"/>
    <property type="project" value="TreeGrafter"/>
</dbReference>
<dbReference type="AlphaFoldDB" id="A0A1G6CVJ0"/>
<dbReference type="Pfam" id="PF13692">
    <property type="entry name" value="Glyco_trans_1_4"/>
    <property type="match status" value="1"/>
</dbReference>
<dbReference type="EMBL" id="FMXQ01000005">
    <property type="protein sequence ID" value="SDB36943.1"/>
    <property type="molecule type" value="Genomic_DNA"/>
</dbReference>
<dbReference type="STRING" id="665467.SAMN02982931_02812"/>
<dbReference type="GO" id="GO:0009103">
    <property type="term" value="P:lipopolysaccharide biosynthetic process"/>
    <property type="evidence" value="ECO:0007669"/>
    <property type="project" value="TreeGrafter"/>
</dbReference>
<reference evidence="2 3" key="1">
    <citation type="submission" date="2016-10" db="EMBL/GenBank/DDBJ databases">
        <authorList>
            <person name="de Groot N.N."/>
        </authorList>
    </citation>
    <scope>NUCLEOTIDE SEQUENCE [LARGE SCALE GENOMIC DNA]</scope>
    <source>
        <strain evidence="2 3">ATCC 35022</strain>
    </source>
</reference>
<accession>A0A1G6CVJ0</accession>
<gene>
    <name evidence="2" type="ORF">SAMN02982931_02812</name>
</gene>
<organism evidence="2 3">
    <name type="scientific">Bauldia litoralis</name>
    <dbReference type="NCBI Taxonomy" id="665467"/>
    <lineage>
        <taxon>Bacteria</taxon>
        <taxon>Pseudomonadati</taxon>
        <taxon>Pseudomonadota</taxon>
        <taxon>Alphaproteobacteria</taxon>
        <taxon>Hyphomicrobiales</taxon>
        <taxon>Kaistiaceae</taxon>
        <taxon>Bauldia</taxon>
    </lineage>
</organism>
<proteinExistence type="predicted"/>
<evidence type="ECO:0000313" key="2">
    <source>
        <dbReference type="EMBL" id="SDB36943.1"/>
    </source>
</evidence>
<keyword evidence="1 2" id="KW-0808">Transferase</keyword>
<dbReference type="Gene3D" id="3.40.50.2000">
    <property type="entry name" value="Glycogen Phosphorylase B"/>
    <property type="match status" value="1"/>
</dbReference>
<sequence length="396" mass="43462">MKPAAKKVPPARPTNISIVAPMLVERDAISRAAIDTGRAVALSFGVKPRFFTYCCELPGVEFTLVRSVDDLLANPAFQDSDIVIYHFGVYADVIDAVMIGAPGALQVMRFHNVTSRELVPESDWFVIDQSWQQVHLLRDADLVWADSLVNAGIATDHDVDPQRIEVIPLAIEFPKKGLLATKPRDVFELIFVGRIVPSKGVIDLLESIERLAAEPNVGPLKARIVGTTRWSSPEYLRTVRETIITRGLDPIVELVGDADATSLAEHYARAHVFVLPSYHEGFCVPAIEALRGGCLPVTYDAHNLRHIAGGHGRTVPTGQPLALAKALLDVLDGLRQDEARTDAGTRPLRTHDKAVADYVEQFSFAAFADQTHESLQSLWQGLSAGRVDTRARETSR</sequence>